<dbReference type="Gene3D" id="2.60.120.40">
    <property type="match status" value="1"/>
</dbReference>
<sequence length="440" mass="49517">MLRHKYLPILIVIWMNYSCKCQDLEKFVAPIVDNRGAPLVAIVNTTNISSHIVRSIEMPLREIINSTVECRISEMLKDEVDSLQQNTGDNRNQMTEVIKDIATLREEMKAGERISREILEQLNNLNKTVSTVSTGLDEKVKKLANNMDAMQLKLQQKIDEHIGDNRNQMTGVKQDIATLRKEMEDRITREILDKMNYLTRSVSTEKKDLDEKMKKLTNNVDVMQSDLKETIVSVDSNVTNLAGKLENHLSSLEMLRSNLQELTVNTSTIQNAIGNIKTTSDFNDGRLSVQVSKLENLKATVNDMNLRVALSACVASSYTASPSSAIKFPDIKTSEGITNQHLTSFKSSGVFVCEVPGLYHISVVIMSNTNKAYVKISKNNIVLIKGNIDNYYTEHQLDYHSNAAIVVTELQKDDRIDIKPGKDMLIQSNSYSCLTIVKVK</sequence>
<evidence type="ECO:0000313" key="4">
    <source>
        <dbReference type="EMBL" id="CAC5401333.1"/>
    </source>
</evidence>
<dbReference type="InterPro" id="IPR008983">
    <property type="entry name" value="Tumour_necrosis_fac-like_dom"/>
</dbReference>
<dbReference type="SUPFAM" id="SSF49842">
    <property type="entry name" value="TNF-like"/>
    <property type="match status" value="1"/>
</dbReference>
<reference evidence="4 5" key="1">
    <citation type="submission" date="2020-06" db="EMBL/GenBank/DDBJ databases">
        <authorList>
            <person name="Li R."/>
            <person name="Bekaert M."/>
        </authorList>
    </citation>
    <scope>NUCLEOTIDE SEQUENCE [LARGE SCALE GENOMIC DNA]</scope>
    <source>
        <strain evidence="5">wild</strain>
    </source>
</reference>
<feature type="signal peptide" evidence="2">
    <location>
        <begin position="1"/>
        <end position="21"/>
    </location>
</feature>
<keyword evidence="1" id="KW-0175">Coiled coil</keyword>
<dbReference type="OrthoDB" id="10337414at2759"/>
<keyword evidence="2" id="KW-0732">Signal</keyword>
<accession>A0A6J8CXS7</accession>
<dbReference type="Proteomes" id="UP000507470">
    <property type="component" value="Unassembled WGS sequence"/>
</dbReference>
<organism evidence="4 5">
    <name type="scientific">Mytilus coruscus</name>
    <name type="common">Sea mussel</name>
    <dbReference type="NCBI Taxonomy" id="42192"/>
    <lineage>
        <taxon>Eukaryota</taxon>
        <taxon>Metazoa</taxon>
        <taxon>Spiralia</taxon>
        <taxon>Lophotrochozoa</taxon>
        <taxon>Mollusca</taxon>
        <taxon>Bivalvia</taxon>
        <taxon>Autobranchia</taxon>
        <taxon>Pteriomorphia</taxon>
        <taxon>Mytilida</taxon>
        <taxon>Mytiloidea</taxon>
        <taxon>Mytilidae</taxon>
        <taxon>Mytilinae</taxon>
        <taxon>Mytilus</taxon>
    </lineage>
</organism>
<evidence type="ECO:0000256" key="1">
    <source>
        <dbReference type="SAM" id="Coils"/>
    </source>
</evidence>
<dbReference type="Pfam" id="PF00386">
    <property type="entry name" value="C1q"/>
    <property type="match status" value="1"/>
</dbReference>
<feature type="domain" description="C1q" evidence="3">
    <location>
        <begin position="306"/>
        <end position="440"/>
    </location>
</feature>
<keyword evidence="5" id="KW-1185">Reference proteome</keyword>
<name>A0A6J8CXS7_MYTCO</name>
<evidence type="ECO:0000313" key="5">
    <source>
        <dbReference type="Proteomes" id="UP000507470"/>
    </source>
</evidence>
<dbReference type="PROSITE" id="PS50871">
    <property type="entry name" value="C1Q"/>
    <property type="match status" value="1"/>
</dbReference>
<feature type="coiled-coil region" evidence="1">
    <location>
        <begin position="199"/>
        <end position="265"/>
    </location>
</feature>
<dbReference type="EMBL" id="CACVKT020006394">
    <property type="protein sequence ID" value="CAC5401333.1"/>
    <property type="molecule type" value="Genomic_DNA"/>
</dbReference>
<dbReference type="InterPro" id="IPR001073">
    <property type="entry name" value="C1q_dom"/>
</dbReference>
<dbReference type="SUPFAM" id="SSF58113">
    <property type="entry name" value="Apolipoprotein A-I"/>
    <property type="match status" value="1"/>
</dbReference>
<feature type="chain" id="PRO_5026783852" description="C1q domain-containing protein" evidence="2">
    <location>
        <begin position="22"/>
        <end position="440"/>
    </location>
</feature>
<evidence type="ECO:0000256" key="2">
    <source>
        <dbReference type="SAM" id="SignalP"/>
    </source>
</evidence>
<proteinExistence type="predicted"/>
<dbReference type="AlphaFoldDB" id="A0A6J8CXS7"/>
<gene>
    <name evidence="4" type="ORF">MCOR_35427</name>
</gene>
<evidence type="ECO:0000259" key="3">
    <source>
        <dbReference type="PROSITE" id="PS50871"/>
    </source>
</evidence>
<protein>
    <recommendedName>
        <fullName evidence="3">C1q domain-containing protein</fullName>
    </recommendedName>
</protein>